<proteinExistence type="predicted"/>
<evidence type="ECO:0000256" key="1">
    <source>
        <dbReference type="SAM" id="MobiDB-lite"/>
    </source>
</evidence>
<accession>A0AAV4MZ69</accession>
<feature type="region of interest" description="Disordered" evidence="1">
    <location>
        <begin position="84"/>
        <end position="104"/>
    </location>
</feature>
<evidence type="ECO:0000313" key="3">
    <source>
        <dbReference type="Proteomes" id="UP001054945"/>
    </source>
</evidence>
<keyword evidence="3" id="KW-1185">Reference proteome</keyword>
<sequence>MAGNKRVNIDLGRYLRELTNIWFCAWSQSPLEISQPSEHVLSTRVLTSQLEGSHEWWSTTDAPDFVAGRCGQCLHGSHWVAAQRRENSSAPGSGGRGLRLTFTSQPDSATGPCHHCPGPEAWEQGLGAIPARDSSLQQPTLGGVLGGGTGSILHTKI</sequence>
<dbReference type="AlphaFoldDB" id="A0AAV4MZ69"/>
<comment type="caution">
    <text evidence="2">The sequence shown here is derived from an EMBL/GenBank/DDBJ whole genome shotgun (WGS) entry which is preliminary data.</text>
</comment>
<name>A0AAV4MZ69_CAEEX</name>
<dbReference type="Proteomes" id="UP001054945">
    <property type="component" value="Unassembled WGS sequence"/>
</dbReference>
<evidence type="ECO:0000313" key="2">
    <source>
        <dbReference type="EMBL" id="GIX77842.1"/>
    </source>
</evidence>
<gene>
    <name evidence="2" type="ORF">CEXT_416161</name>
</gene>
<organism evidence="2 3">
    <name type="scientific">Caerostris extrusa</name>
    <name type="common">Bark spider</name>
    <name type="synonym">Caerostris bankana</name>
    <dbReference type="NCBI Taxonomy" id="172846"/>
    <lineage>
        <taxon>Eukaryota</taxon>
        <taxon>Metazoa</taxon>
        <taxon>Ecdysozoa</taxon>
        <taxon>Arthropoda</taxon>
        <taxon>Chelicerata</taxon>
        <taxon>Arachnida</taxon>
        <taxon>Araneae</taxon>
        <taxon>Araneomorphae</taxon>
        <taxon>Entelegynae</taxon>
        <taxon>Araneoidea</taxon>
        <taxon>Araneidae</taxon>
        <taxon>Caerostris</taxon>
    </lineage>
</organism>
<protein>
    <submittedName>
        <fullName evidence="2">Uncharacterized protein</fullName>
    </submittedName>
</protein>
<dbReference type="EMBL" id="BPLR01002794">
    <property type="protein sequence ID" value="GIX77842.1"/>
    <property type="molecule type" value="Genomic_DNA"/>
</dbReference>
<reference evidence="2 3" key="1">
    <citation type="submission" date="2021-06" db="EMBL/GenBank/DDBJ databases">
        <title>Caerostris extrusa draft genome.</title>
        <authorList>
            <person name="Kono N."/>
            <person name="Arakawa K."/>
        </authorList>
    </citation>
    <scope>NUCLEOTIDE SEQUENCE [LARGE SCALE GENOMIC DNA]</scope>
</reference>